<keyword evidence="2" id="KW-1185">Reference proteome</keyword>
<comment type="caution">
    <text evidence="1">The sequence shown here is derived from an EMBL/GenBank/DDBJ whole genome shotgun (WGS) entry which is preliminary data.</text>
</comment>
<dbReference type="AlphaFoldDB" id="A0A0B0MIL7"/>
<dbReference type="EMBL" id="JRRC01118529">
    <property type="protein sequence ID" value="KHG00217.1"/>
    <property type="molecule type" value="Genomic_DNA"/>
</dbReference>
<sequence length="43" mass="4991">MQSHIDAIVPDKVLHDTYINANIPDVVLHKNTYRKSYVMTYVS</sequence>
<reference evidence="2" key="1">
    <citation type="submission" date="2014-09" db="EMBL/GenBank/DDBJ databases">
        <authorList>
            <person name="Mudge J."/>
            <person name="Ramaraj T."/>
            <person name="Lindquist I.E."/>
            <person name="Bharti A.K."/>
            <person name="Sundararajan A."/>
            <person name="Cameron C.T."/>
            <person name="Woodward J.E."/>
            <person name="May G.D."/>
            <person name="Brubaker C."/>
            <person name="Broadhvest J."/>
            <person name="Wilkins T.A."/>
        </authorList>
    </citation>
    <scope>NUCLEOTIDE SEQUENCE</scope>
    <source>
        <strain evidence="2">cv. AKA8401</strain>
    </source>
</reference>
<organism evidence="1 2">
    <name type="scientific">Gossypium arboreum</name>
    <name type="common">Tree cotton</name>
    <name type="synonym">Gossypium nanking</name>
    <dbReference type="NCBI Taxonomy" id="29729"/>
    <lineage>
        <taxon>Eukaryota</taxon>
        <taxon>Viridiplantae</taxon>
        <taxon>Streptophyta</taxon>
        <taxon>Embryophyta</taxon>
        <taxon>Tracheophyta</taxon>
        <taxon>Spermatophyta</taxon>
        <taxon>Magnoliopsida</taxon>
        <taxon>eudicotyledons</taxon>
        <taxon>Gunneridae</taxon>
        <taxon>Pentapetalae</taxon>
        <taxon>rosids</taxon>
        <taxon>malvids</taxon>
        <taxon>Malvales</taxon>
        <taxon>Malvaceae</taxon>
        <taxon>Malvoideae</taxon>
        <taxon>Gossypium</taxon>
    </lineage>
</organism>
<accession>A0A0B0MIL7</accession>
<dbReference type="Proteomes" id="UP000032142">
    <property type="component" value="Unassembled WGS sequence"/>
</dbReference>
<proteinExistence type="predicted"/>
<evidence type="ECO:0000313" key="1">
    <source>
        <dbReference type="EMBL" id="KHG00217.1"/>
    </source>
</evidence>
<gene>
    <name evidence="1" type="ORF">F383_19081</name>
</gene>
<name>A0A0B0MIL7_GOSAR</name>
<protein>
    <submittedName>
        <fullName evidence="1">Uncharacterized protein</fullName>
    </submittedName>
</protein>
<evidence type="ECO:0000313" key="2">
    <source>
        <dbReference type="Proteomes" id="UP000032142"/>
    </source>
</evidence>